<dbReference type="InterPro" id="IPR011990">
    <property type="entry name" value="TPR-like_helical_dom_sf"/>
</dbReference>
<proteinExistence type="predicted"/>
<dbReference type="Proteomes" id="UP001189429">
    <property type="component" value="Unassembled WGS sequence"/>
</dbReference>
<evidence type="ECO:0000256" key="1">
    <source>
        <dbReference type="ARBA" id="ARBA00022737"/>
    </source>
</evidence>
<accession>A0ABN9TY48</accession>
<keyword evidence="1" id="KW-0677">Repeat</keyword>
<organism evidence="4 5">
    <name type="scientific">Prorocentrum cordatum</name>
    <dbReference type="NCBI Taxonomy" id="2364126"/>
    <lineage>
        <taxon>Eukaryota</taxon>
        <taxon>Sar</taxon>
        <taxon>Alveolata</taxon>
        <taxon>Dinophyceae</taxon>
        <taxon>Prorocentrales</taxon>
        <taxon>Prorocentraceae</taxon>
        <taxon>Prorocentrum</taxon>
    </lineage>
</organism>
<evidence type="ECO:0000313" key="5">
    <source>
        <dbReference type="Proteomes" id="UP001189429"/>
    </source>
</evidence>
<dbReference type="Pfam" id="PF13041">
    <property type="entry name" value="PPR_2"/>
    <property type="match status" value="1"/>
</dbReference>
<sequence>MDRGAAPVAPVHRIPPTTCKSKPRPGHATIRAFGKATQWQQALSVLRVMVLAKVVVNVFSYSAGISACEKGKQWQLALGLLSEMCEATVEPDIFSYSAGISACEKGERWQPALALLIEQALAAGSWAAQRDV</sequence>
<evidence type="ECO:0000313" key="4">
    <source>
        <dbReference type="EMBL" id="CAK0851249.1"/>
    </source>
</evidence>
<evidence type="ECO:0008006" key="6">
    <source>
        <dbReference type="Google" id="ProtNLM"/>
    </source>
</evidence>
<dbReference type="EMBL" id="CAUYUJ010015220">
    <property type="protein sequence ID" value="CAK0851249.1"/>
    <property type="molecule type" value="Genomic_DNA"/>
</dbReference>
<gene>
    <name evidence="4" type="ORF">PCOR1329_LOCUS43435</name>
</gene>
<evidence type="ECO:0000256" key="3">
    <source>
        <dbReference type="SAM" id="MobiDB-lite"/>
    </source>
</evidence>
<feature type="repeat" description="PPR" evidence="2">
    <location>
        <begin position="57"/>
        <end position="91"/>
    </location>
</feature>
<keyword evidence="5" id="KW-1185">Reference proteome</keyword>
<dbReference type="PANTHER" id="PTHR47447:SF17">
    <property type="entry name" value="OS12G0638900 PROTEIN"/>
    <property type="match status" value="1"/>
</dbReference>
<reference evidence="4" key="1">
    <citation type="submission" date="2023-10" db="EMBL/GenBank/DDBJ databases">
        <authorList>
            <person name="Chen Y."/>
            <person name="Shah S."/>
            <person name="Dougan E. K."/>
            <person name="Thang M."/>
            <person name="Chan C."/>
        </authorList>
    </citation>
    <scope>NUCLEOTIDE SEQUENCE [LARGE SCALE GENOMIC DNA]</scope>
</reference>
<dbReference type="PROSITE" id="PS51375">
    <property type="entry name" value="PPR"/>
    <property type="match status" value="1"/>
</dbReference>
<dbReference type="Gene3D" id="1.25.40.10">
    <property type="entry name" value="Tetratricopeptide repeat domain"/>
    <property type="match status" value="1"/>
</dbReference>
<name>A0ABN9TY48_9DINO</name>
<feature type="region of interest" description="Disordered" evidence="3">
    <location>
        <begin position="1"/>
        <end position="25"/>
    </location>
</feature>
<evidence type="ECO:0000256" key="2">
    <source>
        <dbReference type="PROSITE-ProRule" id="PRU00708"/>
    </source>
</evidence>
<protein>
    <recommendedName>
        <fullName evidence="6">Pentatricopeptide repeat-containing protein, chloroplastic</fullName>
    </recommendedName>
</protein>
<comment type="caution">
    <text evidence="4">The sequence shown here is derived from an EMBL/GenBank/DDBJ whole genome shotgun (WGS) entry which is preliminary data.</text>
</comment>
<dbReference type="PANTHER" id="PTHR47447">
    <property type="entry name" value="OS03G0856100 PROTEIN"/>
    <property type="match status" value="1"/>
</dbReference>
<dbReference type="InterPro" id="IPR002885">
    <property type="entry name" value="PPR_rpt"/>
</dbReference>